<sequence length="214" mass="24251">MASNSDQVEQSKSRKRKRNTEIQSSGQEIIATASEVNQEDMEKFSQVVIALQARLVAFEKEHAALVKIYKLSISDRNKFISHYKTVNHIDQEDDDDQQHESADARNTHVKYLEKKEAKLKTRIEDYNKLLNMHFTCVRKRVKIESMSVEPSQIEVAARALAEMSDMAQLSGGLANLLEACNEKENVTEAELKSKAQPGAVVLKMEQQLESDQVS</sequence>
<gene>
    <name evidence="2" type="ORF">ZT1A5_G2956</name>
</gene>
<organism evidence="2 3">
    <name type="scientific">Zymoseptoria tritici ST99CH_1A5</name>
    <dbReference type="NCBI Taxonomy" id="1276529"/>
    <lineage>
        <taxon>Eukaryota</taxon>
        <taxon>Fungi</taxon>
        <taxon>Dikarya</taxon>
        <taxon>Ascomycota</taxon>
        <taxon>Pezizomycotina</taxon>
        <taxon>Dothideomycetes</taxon>
        <taxon>Dothideomycetidae</taxon>
        <taxon>Mycosphaerellales</taxon>
        <taxon>Mycosphaerellaceae</taxon>
        <taxon>Zymoseptoria</taxon>
    </lineage>
</organism>
<evidence type="ECO:0000256" key="1">
    <source>
        <dbReference type="SAM" id="MobiDB-lite"/>
    </source>
</evidence>
<feature type="compositionally biased region" description="Polar residues" evidence="1">
    <location>
        <begin position="1"/>
        <end position="10"/>
    </location>
</feature>
<reference evidence="2 3" key="1">
    <citation type="submission" date="2016-10" db="EMBL/GenBank/DDBJ databases">
        <authorList>
            <person name="Varghese N."/>
        </authorList>
    </citation>
    <scope>NUCLEOTIDE SEQUENCE [LARGE SCALE GENOMIC DNA]</scope>
</reference>
<dbReference type="AlphaFoldDB" id="A0A1Y6LDU4"/>
<accession>A0A1Y6LDU4</accession>
<proteinExistence type="predicted"/>
<feature type="region of interest" description="Disordered" evidence="1">
    <location>
        <begin position="1"/>
        <end position="27"/>
    </location>
</feature>
<dbReference type="EMBL" id="LT882677">
    <property type="protein sequence ID" value="SMY21518.1"/>
    <property type="molecule type" value="Genomic_DNA"/>
</dbReference>
<dbReference type="Proteomes" id="UP000215453">
    <property type="component" value="Chromosome 2"/>
</dbReference>
<evidence type="ECO:0000313" key="3">
    <source>
        <dbReference type="Proteomes" id="UP000215453"/>
    </source>
</evidence>
<evidence type="ECO:0000313" key="2">
    <source>
        <dbReference type="EMBL" id="SMY21518.1"/>
    </source>
</evidence>
<name>A0A1Y6LDU4_ZYMTR</name>
<protein>
    <submittedName>
        <fullName evidence="2">Uncharacterized protein</fullName>
    </submittedName>
</protein>